<reference evidence="9 10" key="1">
    <citation type="submission" date="2022-11" db="EMBL/GenBank/DDBJ databases">
        <title>Anaerobic phenanthrene biodegradation by a DNRA strain PheN6.</title>
        <authorList>
            <person name="Zhang Z."/>
        </authorList>
    </citation>
    <scope>NUCLEOTIDE SEQUENCE [LARGE SCALE GENOMIC DNA]</scope>
    <source>
        <strain evidence="9 10">PheN6</strain>
    </source>
</reference>
<name>A0ABT5GCG4_9MICO</name>
<dbReference type="Pfam" id="PF04973">
    <property type="entry name" value="NMN_transporter"/>
    <property type="match status" value="1"/>
</dbReference>
<gene>
    <name evidence="9" type="primary">pnuC</name>
    <name evidence="9" type="ORF">OO014_01455</name>
</gene>
<protein>
    <submittedName>
        <fullName evidence="9">Nicotinamide riboside transporter PnuC</fullName>
    </submittedName>
</protein>
<dbReference type="RefSeq" id="WP_272460452.1">
    <property type="nucleotide sequence ID" value="NZ_JAPFQL010000003.1"/>
</dbReference>
<keyword evidence="6 8" id="KW-1133">Transmembrane helix</keyword>
<keyword evidence="7 8" id="KW-0472">Membrane</keyword>
<dbReference type="InterPro" id="IPR006419">
    <property type="entry name" value="NMN_transpt_PnuC"/>
</dbReference>
<accession>A0ABT5GCG4</accession>
<feature type="transmembrane region" description="Helical" evidence="8">
    <location>
        <begin position="164"/>
        <end position="184"/>
    </location>
</feature>
<feature type="transmembrane region" description="Helical" evidence="8">
    <location>
        <begin position="53"/>
        <end position="76"/>
    </location>
</feature>
<comment type="subcellular location">
    <subcellularLocation>
        <location evidence="1">Cell membrane</location>
        <topology evidence="1">Multi-pass membrane protein</topology>
    </subcellularLocation>
</comment>
<dbReference type="Proteomes" id="UP001150259">
    <property type="component" value="Unassembled WGS sequence"/>
</dbReference>
<feature type="transmembrane region" description="Helical" evidence="8">
    <location>
        <begin position="191"/>
        <end position="209"/>
    </location>
</feature>
<evidence type="ECO:0000313" key="10">
    <source>
        <dbReference type="Proteomes" id="UP001150259"/>
    </source>
</evidence>
<evidence type="ECO:0000256" key="5">
    <source>
        <dbReference type="ARBA" id="ARBA00022692"/>
    </source>
</evidence>
<feature type="transmembrane region" description="Helical" evidence="8">
    <location>
        <begin position="20"/>
        <end position="46"/>
    </location>
</feature>
<feature type="transmembrane region" description="Helical" evidence="8">
    <location>
        <begin position="131"/>
        <end position="152"/>
    </location>
</feature>
<evidence type="ECO:0000313" key="9">
    <source>
        <dbReference type="EMBL" id="MDC5695908.1"/>
    </source>
</evidence>
<evidence type="ECO:0000256" key="6">
    <source>
        <dbReference type="ARBA" id="ARBA00022989"/>
    </source>
</evidence>
<keyword evidence="3" id="KW-0813">Transport</keyword>
<keyword evidence="4" id="KW-1003">Cell membrane</keyword>
<dbReference type="EMBL" id="JAPFQL010000003">
    <property type="protein sequence ID" value="MDC5695908.1"/>
    <property type="molecule type" value="Genomic_DNA"/>
</dbReference>
<sequence length="253" mass="28794">MQSLAFADETKNLFQQVLDAAIPIGIYQLHWTELIAVLIGVVSAWFGMKRRVWAWPVGIIANVMLFFVYLGALFGADERVPLFGQAGRQVFFILMSAYGWWRWTQVQRLSHAEDASGAAITPRWATRHERLAVAGFWVVGTVAVHQAFTWLWSLAPNPYWTPEWWFFWCDAWIFVGSIVATFAMARGWNEFWLAWIAVDLVGVPFGFATGYVPTAVLYIFYGLFVVYGFIQWVKASRTGHRDVEPVLAGSRVG</sequence>
<dbReference type="NCBIfam" id="TIGR01528">
    <property type="entry name" value="NMN_trans_PnuC"/>
    <property type="match status" value="1"/>
</dbReference>
<dbReference type="PANTHER" id="PTHR36122:SF2">
    <property type="entry name" value="NICOTINAMIDE RIBOSIDE TRANSPORTER PNUC"/>
    <property type="match status" value="1"/>
</dbReference>
<comment type="caution">
    <text evidence="9">The sequence shown here is derived from an EMBL/GenBank/DDBJ whole genome shotgun (WGS) entry which is preliminary data.</text>
</comment>
<evidence type="ECO:0000256" key="3">
    <source>
        <dbReference type="ARBA" id="ARBA00022448"/>
    </source>
</evidence>
<keyword evidence="10" id="KW-1185">Reference proteome</keyword>
<evidence type="ECO:0000256" key="2">
    <source>
        <dbReference type="ARBA" id="ARBA00006669"/>
    </source>
</evidence>
<comment type="similarity">
    <text evidence="2">Belongs to the nicotinamide ribonucleoside (NR) uptake permease (TC 4.B.1) family.</text>
</comment>
<evidence type="ECO:0000256" key="1">
    <source>
        <dbReference type="ARBA" id="ARBA00004651"/>
    </source>
</evidence>
<feature type="transmembrane region" description="Helical" evidence="8">
    <location>
        <begin position="82"/>
        <end position="101"/>
    </location>
</feature>
<organism evidence="9 10">
    <name type="scientific">Intrasporangium calvum</name>
    <dbReference type="NCBI Taxonomy" id="53358"/>
    <lineage>
        <taxon>Bacteria</taxon>
        <taxon>Bacillati</taxon>
        <taxon>Actinomycetota</taxon>
        <taxon>Actinomycetes</taxon>
        <taxon>Micrococcales</taxon>
        <taxon>Intrasporangiaceae</taxon>
        <taxon>Intrasporangium</taxon>
    </lineage>
</organism>
<feature type="transmembrane region" description="Helical" evidence="8">
    <location>
        <begin position="215"/>
        <end position="233"/>
    </location>
</feature>
<keyword evidence="5 8" id="KW-0812">Transmembrane</keyword>
<evidence type="ECO:0000256" key="8">
    <source>
        <dbReference type="SAM" id="Phobius"/>
    </source>
</evidence>
<dbReference type="PANTHER" id="PTHR36122">
    <property type="entry name" value="NICOTINAMIDE RIBOSIDE TRANSPORTER PNUC"/>
    <property type="match status" value="1"/>
</dbReference>
<evidence type="ECO:0000256" key="4">
    <source>
        <dbReference type="ARBA" id="ARBA00022475"/>
    </source>
</evidence>
<proteinExistence type="inferred from homology"/>
<evidence type="ECO:0000256" key="7">
    <source>
        <dbReference type="ARBA" id="ARBA00023136"/>
    </source>
</evidence>